<proteinExistence type="predicted"/>
<feature type="domain" description="Aldos-2-ulose dehydratase beta-propeller" evidence="2">
    <location>
        <begin position="113"/>
        <end position="298"/>
    </location>
</feature>
<dbReference type="Pfam" id="PF22301">
    <property type="entry name" value="AUDH_beta_propeller"/>
    <property type="match status" value="1"/>
</dbReference>
<organism evidence="3 4">
    <name type="scientific">Aureibacter tunicatorum</name>
    <dbReference type="NCBI Taxonomy" id="866807"/>
    <lineage>
        <taxon>Bacteria</taxon>
        <taxon>Pseudomonadati</taxon>
        <taxon>Bacteroidota</taxon>
        <taxon>Cytophagia</taxon>
        <taxon>Cytophagales</taxon>
        <taxon>Persicobacteraceae</taxon>
        <taxon>Aureibacter</taxon>
    </lineage>
</organism>
<dbReference type="Gene3D" id="2.130.10.130">
    <property type="entry name" value="Integrin alpha, N-terminal"/>
    <property type="match status" value="1"/>
</dbReference>
<dbReference type="InterPro" id="IPR054583">
    <property type="entry name" value="Beta-prop_AUDH"/>
</dbReference>
<comment type="caution">
    <text evidence="3">The sequence shown here is derived from an EMBL/GenBank/DDBJ whole genome shotgun (WGS) entry which is preliminary data.</text>
</comment>
<protein>
    <recommendedName>
        <fullName evidence="2">Aldos-2-ulose dehydratase beta-propeller domain-containing protein</fullName>
    </recommendedName>
</protein>
<accession>A0AAE3XLZ8</accession>
<gene>
    <name evidence="3" type="ORF">HNQ88_002424</name>
</gene>
<sequence>MENNKYNELSYLNDKSVKTPFFEKVTLADHQKDGYWIEAIDINGNGKLDIVTSGLAEGEVVWYENPTWKKHTIAKFPLPVAIDYGDINGNGRNDIVISHNYGNCMFWCRPEDGKISWLENPGDFSDPEKLWNKHFISDLMAAHRLQLGHFTQNEKLELLALPVVGCRPFGEGVHEPVSVTLFDRPDDVQNAPEWKGRLINNSDFRIIHGVVRNKFGGYSGSQNESVLLASEEGISWFFFDEKEKDWKIIPFGEGDQSGQAPGFKGCGNVAYGKVGDDPYAYIATIDPFHGNMVTVYTRESGSDLTDKPWKRHILDIFGEFDPEKQGPGHHVVTGDFDGDGDDEFLVALRGPMPYQGVYYYKAIDVEKGLFERWRVSTSSAARITVGDFNGDGRLDFATTGYYTPGYYLCDNSQVNIFHNSFADIK</sequence>
<dbReference type="PANTHER" id="PTHR44103:SF1">
    <property type="entry name" value="PROPROTEIN CONVERTASE P"/>
    <property type="match status" value="1"/>
</dbReference>
<name>A0AAE3XLZ8_9BACT</name>
<keyword evidence="4" id="KW-1185">Reference proteome</keyword>
<evidence type="ECO:0000256" key="1">
    <source>
        <dbReference type="ARBA" id="ARBA00022729"/>
    </source>
</evidence>
<keyword evidence="1" id="KW-0732">Signal</keyword>
<dbReference type="Pfam" id="PF13517">
    <property type="entry name" value="FG-GAP_3"/>
    <property type="match status" value="2"/>
</dbReference>
<dbReference type="InterPro" id="IPR028994">
    <property type="entry name" value="Integrin_alpha_N"/>
</dbReference>
<evidence type="ECO:0000313" key="4">
    <source>
        <dbReference type="Proteomes" id="UP001185092"/>
    </source>
</evidence>
<dbReference type="Proteomes" id="UP001185092">
    <property type="component" value="Unassembled WGS sequence"/>
</dbReference>
<dbReference type="EMBL" id="JAVDQD010000002">
    <property type="protein sequence ID" value="MDR6239387.1"/>
    <property type="molecule type" value="Genomic_DNA"/>
</dbReference>
<dbReference type="SUPFAM" id="SSF69318">
    <property type="entry name" value="Integrin alpha N-terminal domain"/>
    <property type="match status" value="1"/>
</dbReference>
<evidence type="ECO:0000313" key="3">
    <source>
        <dbReference type="EMBL" id="MDR6239387.1"/>
    </source>
</evidence>
<dbReference type="RefSeq" id="WP_309939045.1">
    <property type="nucleotide sequence ID" value="NZ_AP025305.1"/>
</dbReference>
<dbReference type="AlphaFoldDB" id="A0AAE3XLZ8"/>
<reference evidence="3" key="1">
    <citation type="submission" date="2023-07" db="EMBL/GenBank/DDBJ databases">
        <title>Genomic Encyclopedia of Type Strains, Phase IV (KMG-IV): sequencing the most valuable type-strain genomes for metagenomic binning, comparative biology and taxonomic classification.</title>
        <authorList>
            <person name="Goeker M."/>
        </authorList>
    </citation>
    <scope>NUCLEOTIDE SEQUENCE</scope>
    <source>
        <strain evidence="3">DSM 26174</strain>
    </source>
</reference>
<dbReference type="InterPro" id="IPR013517">
    <property type="entry name" value="FG-GAP"/>
</dbReference>
<dbReference type="PANTHER" id="PTHR44103">
    <property type="entry name" value="PROPROTEIN CONVERTASE P"/>
    <property type="match status" value="1"/>
</dbReference>
<evidence type="ECO:0000259" key="2">
    <source>
        <dbReference type="Pfam" id="PF22301"/>
    </source>
</evidence>